<dbReference type="Proteomes" id="UP000236305">
    <property type="component" value="Unassembled WGS sequence"/>
</dbReference>
<reference evidence="1 2" key="1">
    <citation type="submission" date="2017-12" db="EMBL/GenBank/DDBJ databases">
        <title>Comparative genomics yields insights into virulence evolution of Verticillium dahliae.</title>
        <authorList>
            <person name="Fan R."/>
            <person name="Armitage A.D."/>
            <person name="Cascant-Lopez E."/>
            <person name="Sobczyk M."/>
            <person name="Cockerton H.M."/>
            <person name="Harrison R.J."/>
        </authorList>
    </citation>
    <scope>NUCLEOTIDE SEQUENCE [LARGE SCALE GENOMIC DNA]</scope>
    <source>
        <strain evidence="1 2">12008</strain>
    </source>
</reference>
<name>A0A2J8EIX2_VERDA</name>
<proteinExistence type="predicted"/>
<accession>A0A2J8EIX2</accession>
<dbReference type="EMBL" id="MPSH01000030">
    <property type="protein sequence ID" value="PNH28902.1"/>
    <property type="molecule type" value="Genomic_DNA"/>
</dbReference>
<evidence type="ECO:0000313" key="2">
    <source>
        <dbReference type="Proteomes" id="UP000236305"/>
    </source>
</evidence>
<protein>
    <submittedName>
        <fullName evidence="1">Uncharacterized protein</fullName>
    </submittedName>
</protein>
<organism evidence="1 2">
    <name type="scientific">Verticillium dahliae</name>
    <name type="common">Verticillium wilt</name>
    <dbReference type="NCBI Taxonomy" id="27337"/>
    <lineage>
        <taxon>Eukaryota</taxon>
        <taxon>Fungi</taxon>
        <taxon>Dikarya</taxon>
        <taxon>Ascomycota</taxon>
        <taxon>Pezizomycotina</taxon>
        <taxon>Sordariomycetes</taxon>
        <taxon>Hypocreomycetidae</taxon>
        <taxon>Glomerellales</taxon>
        <taxon>Plectosphaerellaceae</taxon>
        <taxon>Verticillium</taxon>
    </lineage>
</organism>
<evidence type="ECO:0000313" key="1">
    <source>
        <dbReference type="EMBL" id="PNH28902.1"/>
    </source>
</evidence>
<gene>
    <name evidence="1" type="ORF">BJF96_g7770</name>
</gene>
<dbReference type="AlphaFoldDB" id="A0A2J8EIX2"/>
<comment type="caution">
    <text evidence="1">The sequence shown here is derived from an EMBL/GenBank/DDBJ whole genome shotgun (WGS) entry which is preliminary data.</text>
</comment>
<sequence length="32" mass="3617">MVFRFNNDAIAIRAPMDTLVMPQELVQDARPG</sequence>